<evidence type="ECO:0000256" key="4">
    <source>
        <dbReference type="ARBA" id="ARBA00022801"/>
    </source>
</evidence>
<dbReference type="GO" id="GO:0040029">
    <property type="term" value="P:epigenetic regulation of gene expression"/>
    <property type="evidence" value="ECO:0007669"/>
    <property type="project" value="TreeGrafter"/>
</dbReference>
<dbReference type="SUPFAM" id="SSF52768">
    <property type="entry name" value="Arginase/deacetylase"/>
    <property type="match status" value="1"/>
</dbReference>
<keyword evidence="3" id="KW-0678">Repressor</keyword>
<dbReference type="RefSeq" id="WP_058526119.1">
    <property type="nucleotide sequence ID" value="NZ_CAAAHY010000023.1"/>
</dbReference>
<reference evidence="9 10" key="1">
    <citation type="submission" date="2015-11" db="EMBL/GenBank/DDBJ databases">
        <title>Genomic analysis of 38 Legionella species identifies large and diverse effector repertoires.</title>
        <authorList>
            <person name="Burstein D."/>
            <person name="Amaro F."/>
            <person name="Zusman T."/>
            <person name="Lifshitz Z."/>
            <person name="Cohen O."/>
            <person name="Gilbert J.A."/>
            <person name="Pupko T."/>
            <person name="Shuman H.A."/>
            <person name="Segal G."/>
        </authorList>
    </citation>
    <scope>NUCLEOTIDE SEQUENCE [LARGE SCALE GENOMIC DNA]</scope>
    <source>
        <strain evidence="9 10">SE-32A-C8</strain>
    </source>
</reference>
<feature type="domain" description="Histone deacetylase" evidence="8">
    <location>
        <begin position="178"/>
        <end position="475"/>
    </location>
</feature>
<protein>
    <recommendedName>
        <fullName evidence="2">histone deacetylase</fullName>
        <ecNumber evidence="2">3.5.1.98</ecNumber>
    </recommendedName>
</protein>
<dbReference type="InterPro" id="IPR037138">
    <property type="entry name" value="His_deacetylse_dom_sf"/>
</dbReference>
<keyword evidence="6" id="KW-0805">Transcription regulation</keyword>
<proteinExistence type="inferred from homology"/>
<evidence type="ECO:0000256" key="7">
    <source>
        <dbReference type="ARBA" id="ARBA00023163"/>
    </source>
</evidence>
<keyword evidence="4 9" id="KW-0378">Hydrolase</keyword>
<dbReference type="STRING" id="448.Lery_0954"/>
<sequence length="499" mass="57139">MKLEELLYQFKTHAVLAEKQRLSQWAYQFSHHNAAFLQGLKACGQHLKEIKSSPFFNHLENESKYAILRQIKSMEQLTEQVIELDLVKKKWPTAITYQAPAYDEILAMRGMYAGGKQDQLARLLKLVKTLKTQLKPQQLTETLSPVSHHWIDRLPWLVLCQAIRSREITLAKAAFDAIPEDNPVLKALLKVHDKAYLVSLVKTCAALAPGKVKEIDIDILCGHLTFEVLIHELLTTLEQRQQFNFCLGLPTHHAYRDRGAGFCLLNKLAVVMAYEELTADAPFHTVIIGTDINRDDGLNSVLMAETTTQSFTHIDIYDSRVYPWQDDGVLQERMGAPIEEHGRVWQKGNKCYHSVDLALCSRQRRGCHAALHYALEALETLLVNAAKKKENVMLFLPTGWDSHEMEEAPCGKEIGKDHTLSSKESHSRRFSDEDIFHFTQKIVEMIKTYPDTLCRVYWQLEGGYTEYVNVRQLKNTVGILNEFYPWVEETMENSKALAT</sequence>
<dbReference type="Proteomes" id="UP000054773">
    <property type="component" value="Unassembled WGS sequence"/>
</dbReference>
<dbReference type="Pfam" id="PF00850">
    <property type="entry name" value="Hist_deacetyl"/>
    <property type="match status" value="1"/>
</dbReference>
<evidence type="ECO:0000256" key="2">
    <source>
        <dbReference type="ARBA" id="ARBA00012111"/>
    </source>
</evidence>
<dbReference type="GO" id="GO:0141221">
    <property type="term" value="F:histone deacetylase activity, hydrolytic mechanism"/>
    <property type="evidence" value="ECO:0007669"/>
    <property type="project" value="UniProtKB-EC"/>
</dbReference>
<keyword evidence="7" id="KW-0804">Transcription</keyword>
<dbReference type="PANTHER" id="PTHR10625:SF5">
    <property type="entry name" value="HISTONE DEACETYLASE"/>
    <property type="match status" value="1"/>
</dbReference>
<evidence type="ECO:0000313" key="10">
    <source>
        <dbReference type="Proteomes" id="UP000054773"/>
    </source>
</evidence>
<evidence type="ECO:0000313" key="9">
    <source>
        <dbReference type="EMBL" id="KTC98391.1"/>
    </source>
</evidence>
<name>A0A0W0TS12_LEGER</name>
<evidence type="ECO:0000256" key="5">
    <source>
        <dbReference type="ARBA" id="ARBA00022853"/>
    </source>
</evidence>
<gene>
    <name evidence="9" type="primary">bcp</name>
    <name evidence="9" type="ORF">Lery_0954</name>
</gene>
<evidence type="ECO:0000259" key="8">
    <source>
        <dbReference type="Pfam" id="PF00850"/>
    </source>
</evidence>
<keyword evidence="10" id="KW-1185">Reference proteome</keyword>
<dbReference type="OrthoDB" id="9808367at2"/>
<organism evidence="9 10">
    <name type="scientific">Legionella erythra</name>
    <dbReference type="NCBI Taxonomy" id="448"/>
    <lineage>
        <taxon>Bacteria</taxon>
        <taxon>Pseudomonadati</taxon>
        <taxon>Pseudomonadota</taxon>
        <taxon>Gammaproteobacteria</taxon>
        <taxon>Legionellales</taxon>
        <taxon>Legionellaceae</taxon>
        <taxon>Legionella</taxon>
    </lineage>
</organism>
<evidence type="ECO:0000256" key="6">
    <source>
        <dbReference type="ARBA" id="ARBA00023015"/>
    </source>
</evidence>
<dbReference type="PATRIC" id="fig|448.7.peg.999"/>
<comment type="similarity">
    <text evidence="1">Belongs to the histone deacetylase family. HD type 2 subfamily.</text>
</comment>
<dbReference type="InterPro" id="IPR023801">
    <property type="entry name" value="His_deacetylse_dom"/>
</dbReference>
<comment type="caution">
    <text evidence="9">The sequence shown here is derived from an EMBL/GenBank/DDBJ whole genome shotgun (WGS) entry which is preliminary data.</text>
</comment>
<keyword evidence="5" id="KW-0156">Chromatin regulator</keyword>
<dbReference type="AlphaFoldDB" id="A0A0W0TS12"/>
<dbReference type="PANTHER" id="PTHR10625">
    <property type="entry name" value="HISTONE DEACETYLASE HDAC1-RELATED"/>
    <property type="match status" value="1"/>
</dbReference>
<dbReference type="Gene3D" id="3.40.800.20">
    <property type="entry name" value="Histone deacetylase domain"/>
    <property type="match status" value="1"/>
</dbReference>
<dbReference type="InterPro" id="IPR023696">
    <property type="entry name" value="Ureohydrolase_dom_sf"/>
</dbReference>
<evidence type="ECO:0000256" key="1">
    <source>
        <dbReference type="ARBA" id="ARBA00007738"/>
    </source>
</evidence>
<evidence type="ECO:0000256" key="3">
    <source>
        <dbReference type="ARBA" id="ARBA00022491"/>
    </source>
</evidence>
<dbReference type="EC" id="3.5.1.98" evidence="2"/>
<dbReference type="EMBL" id="LNYA01000021">
    <property type="protein sequence ID" value="KTC98391.1"/>
    <property type="molecule type" value="Genomic_DNA"/>
</dbReference>
<accession>A0A0W0TS12</accession>